<name>A0A6J4NPF0_9CHLR</name>
<gene>
    <name evidence="1" type="ORF">AVDCRST_MAG93-9781</name>
</gene>
<dbReference type="EMBL" id="CADCTR010003283">
    <property type="protein sequence ID" value="CAA9392059.1"/>
    <property type="molecule type" value="Genomic_DNA"/>
</dbReference>
<protein>
    <submittedName>
        <fullName evidence="1">Uncharacterized protein</fullName>
    </submittedName>
</protein>
<dbReference type="AlphaFoldDB" id="A0A6J4NPF0"/>
<accession>A0A6J4NPF0</accession>
<feature type="non-terminal residue" evidence="1">
    <location>
        <position position="25"/>
    </location>
</feature>
<organism evidence="1">
    <name type="scientific">uncultured Chloroflexia bacterium</name>
    <dbReference type="NCBI Taxonomy" id="1672391"/>
    <lineage>
        <taxon>Bacteria</taxon>
        <taxon>Bacillati</taxon>
        <taxon>Chloroflexota</taxon>
        <taxon>Chloroflexia</taxon>
        <taxon>environmental samples</taxon>
    </lineage>
</organism>
<evidence type="ECO:0000313" key="1">
    <source>
        <dbReference type="EMBL" id="CAA9392059.1"/>
    </source>
</evidence>
<sequence>MAIRTNCTCQRALRQTVVVKMLFKL</sequence>
<reference evidence="1" key="1">
    <citation type="submission" date="2020-02" db="EMBL/GenBank/DDBJ databases">
        <authorList>
            <person name="Meier V. D."/>
        </authorList>
    </citation>
    <scope>NUCLEOTIDE SEQUENCE</scope>
    <source>
        <strain evidence="1">AVDCRST_MAG93</strain>
    </source>
</reference>
<proteinExistence type="predicted"/>